<feature type="compositionally biased region" description="Basic residues" evidence="1">
    <location>
        <begin position="392"/>
        <end position="404"/>
    </location>
</feature>
<name>A0ABP0I8P1_9DINO</name>
<evidence type="ECO:0000313" key="3">
    <source>
        <dbReference type="Proteomes" id="UP001642464"/>
    </source>
</evidence>
<gene>
    <name evidence="2" type="ORF">SCF082_LOCUS5842</name>
</gene>
<feature type="region of interest" description="Disordered" evidence="1">
    <location>
        <begin position="275"/>
        <end position="303"/>
    </location>
</feature>
<feature type="compositionally biased region" description="Acidic residues" evidence="1">
    <location>
        <begin position="375"/>
        <end position="387"/>
    </location>
</feature>
<organism evidence="2 3">
    <name type="scientific">Durusdinium trenchii</name>
    <dbReference type="NCBI Taxonomy" id="1381693"/>
    <lineage>
        <taxon>Eukaryota</taxon>
        <taxon>Sar</taxon>
        <taxon>Alveolata</taxon>
        <taxon>Dinophyceae</taxon>
        <taxon>Suessiales</taxon>
        <taxon>Symbiodiniaceae</taxon>
        <taxon>Durusdinium</taxon>
    </lineage>
</organism>
<feature type="compositionally biased region" description="Low complexity" evidence="1">
    <location>
        <begin position="240"/>
        <end position="250"/>
    </location>
</feature>
<feature type="compositionally biased region" description="Basic and acidic residues" evidence="1">
    <location>
        <begin position="406"/>
        <end position="417"/>
    </location>
</feature>
<evidence type="ECO:0000313" key="2">
    <source>
        <dbReference type="EMBL" id="CAK8998935.1"/>
    </source>
</evidence>
<accession>A0ABP0I8P1</accession>
<evidence type="ECO:0000256" key="1">
    <source>
        <dbReference type="SAM" id="MobiDB-lite"/>
    </source>
</evidence>
<comment type="caution">
    <text evidence="2">The sequence shown here is derived from an EMBL/GenBank/DDBJ whole genome shotgun (WGS) entry which is preliminary data.</text>
</comment>
<feature type="region of interest" description="Disordered" evidence="1">
    <location>
        <begin position="162"/>
        <end position="261"/>
    </location>
</feature>
<dbReference type="Proteomes" id="UP001642464">
    <property type="component" value="Unassembled WGS sequence"/>
</dbReference>
<protein>
    <recommendedName>
        <fullName evidence="4">DNA-directed RNA polymerase</fullName>
    </recommendedName>
</protein>
<feature type="compositionally biased region" description="Basic and acidic residues" evidence="1">
    <location>
        <begin position="457"/>
        <end position="468"/>
    </location>
</feature>
<evidence type="ECO:0008006" key="4">
    <source>
        <dbReference type="Google" id="ProtNLM"/>
    </source>
</evidence>
<sequence length="876" mass="97145">MEEKGIDLVELELIKTDGDCIPLETAVNIMESVCMNQELNLEVLANRIATVKKNKMWLANKQAEGYRVLPKDKFRILTDGAGRVGSQAPVQALHPSKVQITGALEDVQGIHIGVQSKGDMCPCCSASRRTPQPVVVRAKIKQREGAPRRRYLYVEFDMPEKRAAPDAKPEERPKALPESDLSTPRAPLVREASTKGSSAGGARASNKDGSHTGRGATTVNDNISPADVTAKRKSRRLEASRAAAPLEASAGQDGVSNLQRRSLLSRDKLLAKKAEGASVDMDLDSGLVPSPASGGSRDGKKKEVNMMAFSSSFGSQSSCDEVKVGDAAVVATPKGRDATLLAKSPESPSPRQLRRSKGLSQSADADSFQQLREEIVDDDNDMSEKEDELSKPKPKPKATRKAPRTRSSESRSGDPSEKRRKVVKTTAPLLVTSKGVTPPPAEAVATPTAKMSARPGEAPRDTSHGDKVDMSRKHCMEEARKVKAPQVFKKSSFRAQRPKPYQAIFCCPICYVWAADELERDPNGNWQPVRGGTELPNPLDVLLHMDDFEGAAAMVFSKEEQVYQHLLLVHGMRRNRMEPATAQAVEHHKFRGSNGLVNAVLRNRRHVTPSGNDDFWSDDASLRKLQFVLKLVRVRGGRDTCFPQERCKGPDAQVTWKLLTEGWVGGELDMALYTAKELSKLAADPAEDMDGDERKPRPKAPEKVADDAFEDRAAWEKAGRKAMLWCGHYRCESFTFAYFNDRLYSLMWYYRRTAFGTRLPMGCIDRFADWIRRRPAEVLNASSLTPDDPNSFSKDPWAQFGKDRVVTSSEFPRINGLTWWEAFNREPFVCSYLKDRDHPAASEIDFINWLNDELAFPIDLDHAPQPSVSASSSWKM</sequence>
<feature type="region of interest" description="Disordered" evidence="1">
    <location>
        <begin position="332"/>
        <end position="468"/>
    </location>
</feature>
<dbReference type="EMBL" id="CAXAMM010003204">
    <property type="protein sequence ID" value="CAK8998935.1"/>
    <property type="molecule type" value="Genomic_DNA"/>
</dbReference>
<feature type="compositionally biased region" description="Polar residues" evidence="1">
    <location>
        <begin position="358"/>
        <end position="370"/>
    </location>
</feature>
<feature type="compositionally biased region" description="Basic and acidic residues" evidence="1">
    <location>
        <begin position="692"/>
        <end position="706"/>
    </location>
</feature>
<reference evidence="2 3" key="1">
    <citation type="submission" date="2024-02" db="EMBL/GenBank/DDBJ databases">
        <authorList>
            <person name="Chen Y."/>
            <person name="Shah S."/>
            <person name="Dougan E. K."/>
            <person name="Thang M."/>
            <person name="Chan C."/>
        </authorList>
    </citation>
    <scope>NUCLEOTIDE SEQUENCE [LARGE SCALE GENOMIC DNA]</scope>
</reference>
<proteinExistence type="predicted"/>
<feature type="compositionally biased region" description="Basic and acidic residues" evidence="1">
    <location>
        <begin position="162"/>
        <end position="177"/>
    </location>
</feature>
<feature type="region of interest" description="Disordered" evidence="1">
    <location>
        <begin position="684"/>
        <end position="706"/>
    </location>
</feature>
<keyword evidence="3" id="KW-1185">Reference proteome</keyword>